<dbReference type="InterPro" id="IPR023214">
    <property type="entry name" value="HAD_sf"/>
</dbReference>
<evidence type="ECO:0000256" key="4">
    <source>
        <dbReference type="ARBA" id="ARBA00022568"/>
    </source>
</evidence>
<dbReference type="GO" id="GO:0005388">
    <property type="term" value="F:P-type calcium transporter activity"/>
    <property type="evidence" value="ECO:0007669"/>
    <property type="project" value="UniProtKB-EC"/>
</dbReference>
<dbReference type="SFLD" id="SFLDF00027">
    <property type="entry name" value="p-type_atpase"/>
    <property type="match status" value="1"/>
</dbReference>
<dbReference type="Gene3D" id="2.70.150.10">
    <property type="entry name" value="Calcium-transporting ATPase, cytoplasmic transduction domain A"/>
    <property type="match status" value="1"/>
</dbReference>
<dbReference type="InterPro" id="IPR008250">
    <property type="entry name" value="ATPase_P-typ_transduc_dom_A_sf"/>
</dbReference>
<evidence type="ECO:0000256" key="7">
    <source>
        <dbReference type="ARBA" id="ARBA00022741"/>
    </source>
</evidence>
<dbReference type="NCBIfam" id="TIGR01494">
    <property type="entry name" value="ATPase_P-type"/>
    <property type="match status" value="2"/>
</dbReference>
<feature type="transmembrane region" description="Helical" evidence="17">
    <location>
        <begin position="1025"/>
        <end position="1043"/>
    </location>
</feature>
<organism evidence="20 21">
    <name type="scientific">Mycoemilia scoparia</name>
    <dbReference type="NCBI Taxonomy" id="417184"/>
    <lineage>
        <taxon>Eukaryota</taxon>
        <taxon>Fungi</taxon>
        <taxon>Fungi incertae sedis</taxon>
        <taxon>Zoopagomycota</taxon>
        <taxon>Kickxellomycotina</taxon>
        <taxon>Kickxellomycetes</taxon>
        <taxon>Kickxellales</taxon>
        <taxon>Kickxellaceae</taxon>
        <taxon>Mycoemilia</taxon>
    </lineage>
</organism>
<dbReference type="Pfam" id="PF00690">
    <property type="entry name" value="Cation_ATPase_N"/>
    <property type="match status" value="1"/>
</dbReference>
<evidence type="ECO:0000256" key="15">
    <source>
        <dbReference type="ARBA" id="ARBA00038148"/>
    </source>
</evidence>
<dbReference type="FunFam" id="3.40.50.1000:FF:000018">
    <property type="entry name" value="Calcium-transporting ATPase"/>
    <property type="match status" value="1"/>
</dbReference>
<dbReference type="InterPro" id="IPR006408">
    <property type="entry name" value="P-type_ATPase_IIB"/>
</dbReference>
<keyword evidence="2 17" id="KW-0813">Transport</keyword>
<feature type="transmembrane region" description="Helical" evidence="17">
    <location>
        <begin position="841"/>
        <end position="862"/>
    </location>
</feature>
<dbReference type="OrthoDB" id="3352408at2759"/>
<feature type="domain" description="Cation-transporting P-type ATPase N-terminal" evidence="19">
    <location>
        <begin position="87"/>
        <end position="167"/>
    </location>
</feature>
<dbReference type="SUPFAM" id="SSF56784">
    <property type="entry name" value="HAD-like"/>
    <property type="match status" value="1"/>
</dbReference>
<evidence type="ECO:0000313" key="20">
    <source>
        <dbReference type="EMBL" id="KAJ1914082.1"/>
    </source>
</evidence>
<dbReference type="InterPro" id="IPR004014">
    <property type="entry name" value="ATPase_P-typ_cation-transptr_N"/>
</dbReference>
<evidence type="ECO:0000256" key="1">
    <source>
        <dbReference type="ARBA" id="ARBA00004128"/>
    </source>
</evidence>
<evidence type="ECO:0000256" key="11">
    <source>
        <dbReference type="ARBA" id="ARBA00022967"/>
    </source>
</evidence>
<dbReference type="AlphaFoldDB" id="A0A9W7ZVL9"/>
<evidence type="ECO:0000256" key="9">
    <source>
        <dbReference type="ARBA" id="ARBA00022840"/>
    </source>
</evidence>
<comment type="catalytic activity">
    <reaction evidence="16 17">
        <text>Ca(2+)(in) + ATP + H2O = Ca(2+)(out) + ADP + phosphate + H(+)</text>
        <dbReference type="Rhea" id="RHEA:18105"/>
        <dbReference type="ChEBI" id="CHEBI:15377"/>
        <dbReference type="ChEBI" id="CHEBI:15378"/>
        <dbReference type="ChEBI" id="CHEBI:29108"/>
        <dbReference type="ChEBI" id="CHEBI:30616"/>
        <dbReference type="ChEBI" id="CHEBI:43474"/>
        <dbReference type="ChEBI" id="CHEBI:456216"/>
        <dbReference type="EC" id="7.2.2.10"/>
    </reaction>
</comment>
<dbReference type="InterPro" id="IPR018303">
    <property type="entry name" value="ATPase_P-typ_P_site"/>
</dbReference>
<dbReference type="GO" id="GO:0005886">
    <property type="term" value="C:plasma membrane"/>
    <property type="evidence" value="ECO:0007669"/>
    <property type="project" value="TreeGrafter"/>
</dbReference>
<dbReference type="InterPro" id="IPR059000">
    <property type="entry name" value="ATPase_P-type_domA"/>
</dbReference>
<keyword evidence="13 17" id="KW-0406">Ion transport</keyword>
<dbReference type="PRINTS" id="PR00121">
    <property type="entry name" value="NAKATPASE"/>
</dbReference>
<feature type="transmembrane region" description="Helical" evidence="17">
    <location>
        <begin position="912"/>
        <end position="935"/>
    </location>
</feature>
<keyword evidence="6" id="KW-0479">Metal-binding</keyword>
<dbReference type="FunFam" id="3.40.50.1000:FF:000001">
    <property type="entry name" value="Phospholipid-transporting ATPase IC"/>
    <property type="match status" value="1"/>
</dbReference>
<evidence type="ECO:0000256" key="18">
    <source>
        <dbReference type="SAM" id="MobiDB-lite"/>
    </source>
</evidence>
<dbReference type="PANTHER" id="PTHR24093">
    <property type="entry name" value="CATION TRANSPORTING ATPASE"/>
    <property type="match status" value="1"/>
</dbReference>
<dbReference type="InterPro" id="IPR044492">
    <property type="entry name" value="P_typ_ATPase_HD_dom"/>
</dbReference>
<dbReference type="InterPro" id="IPR006068">
    <property type="entry name" value="ATPase_P-typ_cation-transptr_C"/>
</dbReference>
<dbReference type="Gene3D" id="1.20.1110.10">
    <property type="entry name" value="Calcium-transporting ATPase, transmembrane domain"/>
    <property type="match status" value="1"/>
</dbReference>
<feature type="transmembrane region" description="Helical" evidence="17">
    <location>
        <begin position="868"/>
        <end position="891"/>
    </location>
</feature>
<evidence type="ECO:0000313" key="21">
    <source>
        <dbReference type="Proteomes" id="UP001150538"/>
    </source>
</evidence>
<comment type="function">
    <text evidence="17">Catalyzes the hydrolysis of ATP coupled with the transport of calcium.</text>
</comment>
<feature type="transmembrane region" description="Helical" evidence="17">
    <location>
        <begin position="955"/>
        <end position="972"/>
    </location>
</feature>
<feature type="compositionally biased region" description="Polar residues" evidence="18">
    <location>
        <begin position="1122"/>
        <end position="1134"/>
    </location>
</feature>
<keyword evidence="10" id="KW-0460">Magnesium</keyword>
<keyword evidence="11" id="KW-1278">Translocase</keyword>
<keyword evidence="5 17" id="KW-0812">Transmembrane</keyword>
<dbReference type="Proteomes" id="UP001150538">
    <property type="component" value="Unassembled WGS sequence"/>
</dbReference>
<evidence type="ECO:0000259" key="19">
    <source>
        <dbReference type="SMART" id="SM00831"/>
    </source>
</evidence>
<evidence type="ECO:0000256" key="12">
    <source>
        <dbReference type="ARBA" id="ARBA00022989"/>
    </source>
</evidence>
<comment type="similarity">
    <text evidence="15 17">Belongs to the cation transport ATPase (P-type) (TC 3.A.3) family.</text>
</comment>
<evidence type="ECO:0000256" key="10">
    <source>
        <dbReference type="ARBA" id="ARBA00022842"/>
    </source>
</evidence>
<comment type="subcellular location">
    <subcellularLocation>
        <location evidence="17">Membrane</location>
        <topology evidence="17">Multi-pass membrane protein</topology>
    </subcellularLocation>
    <subcellularLocation>
        <location evidence="1">Vacuole membrane</location>
        <topology evidence="1">Multi-pass membrane protein</topology>
    </subcellularLocation>
</comment>
<dbReference type="InterPro" id="IPR036412">
    <property type="entry name" value="HAD-like_sf"/>
</dbReference>
<gene>
    <name evidence="20" type="primary">PMC1_2</name>
    <name evidence="20" type="ORF">H4219_004936</name>
</gene>
<dbReference type="Pfam" id="PF00122">
    <property type="entry name" value="E1-E2_ATPase"/>
    <property type="match status" value="1"/>
</dbReference>
<dbReference type="Pfam" id="PF00689">
    <property type="entry name" value="Cation_ATPase_C"/>
    <property type="match status" value="1"/>
</dbReference>
<evidence type="ECO:0000256" key="17">
    <source>
        <dbReference type="RuleBase" id="RU361146"/>
    </source>
</evidence>
<dbReference type="PROSITE" id="PS00154">
    <property type="entry name" value="ATPASE_E1_E2"/>
    <property type="match status" value="1"/>
</dbReference>
<dbReference type="SUPFAM" id="SSF81660">
    <property type="entry name" value="Metal cation-transporting ATPase, ATP-binding domain N"/>
    <property type="match status" value="1"/>
</dbReference>
<reference evidence="20" key="1">
    <citation type="submission" date="2022-07" db="EMBL/GenBank/DDBJ databases">
        <title>Phylogenomic reconstructions and comparative analyses of Kickxellomycotina fungi.</title>
        <authorList>
            <person name="Reynolds N.K."/>
            <person name="Stajich J.E."/>
            <person name="Barry K."/>
            <person name="Grigoriev I.V."/>
            <person name="Crous P."/>
            <person name="Smith M.E."/>
        </authorList>
    </citation>
    <scope>NUCLEOTIDE SEQUENCE</scope>
    <source>
        <strain evidence="20">NBRC 100468</strain>
    </source>
</reference>
<evidence type="ECO:0000256" key="14">
    <source>
        <dbReference type="ARBA" id="ARBA00023136"/>
    </source>
</evidence>
<dbReference type="SMART" id="SM00831">
    <property type="entry name" value="Cation_ATPase_N"/>
    <property type="match status" value="1"/>
</dbReference>
<dbReference type="GO" id="GO:0006874">
    <property type="term" value="P:intracellular calcium ion homeostasis"/>
    <property type="evidence" value="ECO:0007669"/>
    <property type="project" value="TreeGrafter"/>
</dbReference>
<comment type="caution">
    <text evidence="20">The sequence shown here is derived from an EMBL/GenBank/DDBJ whole genome shotgun (WGS) entry which is preliminary data.</text>
</comment>
<keyword evidence="9 17" id="KW-0067">ATP-binding</keyword>
<evidence type="ECO:0000256" key="6">
    <source>
        <dbReference type="ARBA" id="ARBA00022723"/>
    </source>
</evidence>
<feature type="transmembrane region" description="Helical" evidence="17">
    <location>
        <begin position="356"/>
        <end position="377"/>
    </location>
</feature>
<feature type="region of interest" description="Disordered" evidence="18">
    <location>
        <begin position="1108"/>
        <end position="1134"/>
    </location>
</feature>
<dbReference type="FunFam" id="1.20.1110.10:FF:000039">
    <property type="entry name" value="Calcium-transporting ATPase"/>
    <property type="match status" value="1"/>
</dbReference>
<dbReference type="Gene3D" id="3.40.50.1000">
    <property type="entry name" value="HAD superfamily/HAD-like"/>
    <property type="match status" value="1"/>
</dbReference>
<sequence length="1134" mass="123439">MVRTSEEENRPLLPLNVDTNSSTLVGNNNNGYAGVASQRNNGNGDATACNTGYSTVVEDGHFGISAGELVMLVKGKEDGSAKEQLSKIGGVAILCDKLQTSFTSGLSTNPRNFRHPIDFEARVQSYGKNELPEPPAITFWELLINAYNDKTLILLTIAAVVSLAMGIYDDHWGSKKDEKTKLGWVDGVAILLAVAIVCLTNAINDYNQEAQFRKLNAKKDDRMVRVVRQGRECEISVRDVVVGDILMVECGDALPVDGIFTEGSKLACDESSLTGESDPVKKGSIEDNRDPVLLSGSSVIDGDGRMVVVAVGQNSSYGRFMQMLNNVNDDSASGSGVNGGDETPLQKKLDILVEHITKFGLLSALLMFLVLTVRYLVNAALQPEFPLISDVITAITNILIQAITIIVVAVPEGLPMAVTIALVYASSRMIKDNNLVRQLAACETMGGATAICSDKTGTLTENRMTVVSGVISQERFDSTDQIKSFYHKLPKNVQDLLSEGIAINSTAFEDFDEEKCCVEFKGSKTECALLNFTKTSGCDYHKVRKTVHKALVIPFSSRVKSMTTIVDNKHKSGGSGSDSSAYCAHAKGASEIMLANCTMYVDSDGAAKPLDDEARQEISKNIAEFAHRALRTIGLAYKNIGKDELDVVSDFQASPTSGNSNDNVVETITLPVEDMIWLGVVGIQDPLRPNVIESVKACQNAGVVVRMITGDNIDTATAIAKEAGILVPGSVAIEGSYWRKLTPQQQQEIIPRLSVMARSSPEDKLIMVKCLQKLDQVVAMTGDGSNDSPALKSADVGFSMGISGTEIAKEASDIVLMDDNFASIVQALKWGRSINESVRKFLQFQLSVNIAAVFLTFLSAIFSESGESVLTAVQLLWVNMIMDTLAALALATESPTDQLLERLPIPLNAALITYEMWSMIVLQAVFQVCVNLSLIQYGGKLFHLDMGTSMGEAKLRTIVFNTFVFLQIFNELNCRRIMPNQFNVFHHLHKDYGFLAVQVVVIALQWIIVTFGGKAFGTVPLDAEEWAGTIFIGSLALPVGFMIRCLPNISKLLCLESSTSPEQQYVPIPPDQVVTTVPLTHRDKVVRRWRKAYLAIRFANIRKDPSARATTGSRSIKRKNSSKAPSRSSTFFED</sequence>
<feature type="transmembrane region" description="Helical" evidence="17">
    <location>
        <begin position="397"/>
        <end position="425"/>
    </location>
</feature>
<accession>A0A9W7ZVL9</accession>
<feature type="transmembrane region" description="Helical" evidence="17">
    <location>
        <begin position="151"/>
        <end position="168"/>
    </location>
</feature>
<dbReference type="GO" id="GO:0016887">
    <property type="term" value="F:ATP hydrolysis activity"/>
    <property type="evidence" value="ECO:0007669"/>
    <property type="project" value="InterPro"/>
</dbReference>
<feature type="transmembrane region" description="Helical" evidence="17">
    <location>
        <begin position="188"/>
        <end position="206"/>
    </location>
</feature>
<dbReference type="PANTHER" id="PTHR24093:SF369">
    <property type="entry name" value="CALCIUM-TRANSPORTING ATPASE"/>
    <property type="match status" value="1"/>
</dbReference>
<name>A0A9W7ZVL9_9FUNG</name>
<evidence type="ECO:0000256" key="16">
    <source>
        <dbReference type="ARBA" id="ARBA00048694"/>
    </source>
</evidence>
<dbReference type="InterPro" id="IPR023299">
    <property type="entry name" value="ATPase_P-typ_cyto_dom_N"/>
</dbReference>
<dbReference type="InterPro" id="IPR023298">
    <property type="entry name" value="ATPase_P-typ_TM_dom_sf"/>
</dbReference>
<dbReference type="Gene3D" id="3.40.1110.10">
    <property type="entry name" value="Calcium-transporting ATPase, cytoplasmic domain N"/>
    <property type="match status" value="1"/>
</dbReference>
<dbReference type="SUPFAM" id="SSF81665">
    <property type="entry name" value="Calcium ATPase, transmembrane domain M"/>
    <property type="match status" value="1"/>
</dbReference>
<evidence type="ECO:0000256" key="2">
    <source>
        <dbReference type="ARBA" id="ARBA00022448"/>
    </source>
</evidence>
<evidence type="ECO:0000256" key="3">
    <source>
        <dbReference type="ARBA" id="ARBA00022554"/>
    </source>
</evidence>
<keyword evidence="4 17" id="KW-0109">Calcium transport</keyword>
<dbReference type="EMBL" id="JANBPU010000220">
    <property type="protein sequence ID" value="KAJ1914082.1"/>
    <property type="molecule type" value="Genomic_DNA"/>
</dbReference>
<dbReference type="SFLD" id="SFLDS00003">
    <property type="entry name" value="Haloacid_Dehalogenase"/>
    <property type="match status" value="1"/>
</dbReference>
<dbReference type="GO" id="GO:0005774">
    <property type="term" value="C:vacuolar membrane"/>
    <property type="evidence" value="ECO:0007669"/>
    <property type="project" value="UniProtKB-SubCell"/>
</dbReference>
<protein>
    <recommendedName>
        <fullName evidence="17">Calcium-transporting ATPase</fullName>
        <ecNumber evidence="17">7.2.2.10</ecNumber>
    </recommendedName>
</protein>
<dbReference type="CDD" id="cd02081">
    <property type="entry name" value="P-type_ATPase_Ca_PMCA-like"/>
    <property type="match status" value="1"/>
</dbReference>
<dbReference type="NCBIfam" id="TIGR01517">
    <property type="entry name" value="ATPase-IIB_Ca"/>
    <property type="match status" value="1"/>
</dbReference>
<keyword evidence="3" id="KW-0926">Vacuole</keyword>
<keyword evidence="21" id="KW-1185">Reference proteome</keyword>
<evidence type="ECO:0000256" key="5">
    <source>
        <dbReference type="ARBA" id="ARBA00022692"/>
    </source>
</evidence>
<keyword evidence="14 17" id="KW-0472">Membrane</keyword>
<evidence type="ECO:0000256" key="8">
    <source>
        <dbReference type="ARBA" id="ARBA00022837"/>
    </source>
</evidence>
<proteinExistence type="inferred from homology"/>
<dbReference type="GO" id="GO:0005524">
    <property type="term" value="F:ATP binding"/>
    <property type="evidence" value="ECO:0007669"/>
    <property type="project" value="UniProtKB-KW"/>
</dbReference>
<feature type="transmembrane region" description="Helical" evidence="17">
    <location>
        <begin position="992"/>
        <end position="1013"/>
    </location>
</feature>
<keyword evidence="8 17" id="KW-0106">Calcium</keyword>
<evidence type="ECO:0000256" key="13">
    <source>
        <dbReference type="ARBA" id="ARBA00023065"/>
    </source>
</evidence>
<dbReference type="SFLD" id="SFLDG00002">
    <property type="entry name" value="C1.7:_P-type_atpase_like"/>
    <property type="match status" value="1"/>
</dbReference>
<keyword evidence="12 17" id="KW-1133">Transmembrane helix</keyword>
<dbReference type="FunFam" id="2.70.150.10:FF:000028">
    <property type="entry name" value="Calcium-transporting ATPase"/>
    <property type="match status" value="1"/>
</dbReference>
<dbReference type="Pfam" id="PF13246">
    <property type="entry name" value="Cation_ATPase"/>
    <property type="match status" value="1"/>
</dbReference>
<dbReference type="GO" id="GO:0046872">
    <property type="term" value="F:metal ion binding"/>
    <property type="evidence" value="ECO:0007669"/>
    <property type="project" value="UniProtKB-KW"/>
</dbReference>
<keyword evidence="7 17" id="KW-0547">Nucleotide-binding</keyword>
<dbReference type="InterPro" id="IPR001757">
    <property type="entry name" value="P_typ_ATPase"/>
</dbReference>
<dbReference type="PRINTS" id="PR00119">
    <property type="entry name" value="CATATPASE"/>
</dbReference>
<dbReference type="SUPFAM" id="SSF81653">
    <property type="entry name" value="Calcium ATPase, transduction domain A"/>
    <property type="match status" value="1"/>
</dbReference>
<dbReference type="EC" id="7.2.2.10" evidence="17"/>